<dbReference type="InterPro" id="IPR029047">
    <property type="entry name" value="HSP70_peptide-bd_sf"/>
</dbReference>
<dbReference type="Ensembl" id="ENSSGRT00000043738.1">
    <property type="protein sequence ID" value="ENSSGRP00000040797.1"/>
    <property type="gene ID" value="ENSSGRG00000021984.1"/>
</dbReference>
<dbReference type="SUPFAM" id="SSF100920">
    <property type="entry name" value="Heat shock protein 70kD (HSP70), peptide-binding domain"/>
    <property type="match status" value="1"/>
</dbReference>
<comment type="similarity">
    <text evidence="2">Belongs to the heat shock protein 70 family.</text>
</comment>
<evidence type="ECO:0000256" key="2">
    <source>
        <dbReference type="ARBA" id="ARBA00007381"/>
    </source>
</evidence>
<organism evidence="8 9">
    <name type="scientific">Sinocyclocheilus grahami</name>
    <name type="common">Dianchi golden-line fish</name>
    <name type="synonym">Barbus grahami</name>
    <dbReference type="NCBI Taxonomy" id="75366"/>
    <lineage>
        <taxon>Eukaryota</taxon>
        <taxon>Metazoa</taxon>
        <taxon>Chordata</taxon>
        <taxon>Craniata</taxon>
        <taxon>Vertebrata</taxon>
        <taxon>Euteleostomi</taxon>
        <taxon>Actinopterygii</taxon>
        <taxon>Neopterygii</taxon>
        <taxon>Teleostei</taxon>
        <taxon>Ostariophysi</taxon>
        <taxon>Cypriniformes</taxon>
        <taxon>Cyprinidae</taxon>
        <taxon>Cyprininae</taxon>
        <taxon>Sinocyclocheilus</taxon>
    </lineage>
</organism>
<dbReference type="InterPro" id="IPR018181">
    <property type="entry name" value="Heat_shock_70_CS"/>
</dbReference>
<accession>A0A672MSB2</accession>
<gene>
    <name evidence="8" type="primary">LOC107553326</name>
</gene>
<dbReference type="GO" id="GO:0005524">
    <property type="term" value="F:ATP binding"/>
    <property type="evidence" value="ECO:0007669"/>
    <property type="project" value="UniProtKB-KW"/>
</dbReference>
<dbReference type="Gene3D" id="3.30.30.30">
    <property type="match status" value="1"/>
</dbReference>
<dbReference type="FunFam" id="3.30.420.40:FF:000171">
    <property type="entry name" value="Heat shock 70 kDa protein 4"/>
    <property type="match status" value="1"/>
</dbReference>
<evidence type="ECO:0000313" key="9">
    <source>
        <dbReference type="Proteomes" id="UP000472262"/>
    </source>
</evidence>
<dbReference type="FunFam" id="3.30.420.40:FF:000495">
    <property type="entry name" value="Heat shock protein 4b"/>
    <property type="match status" value="1"/>
</dbReference>
<feature type="compositionally biased region" description="Basic and acidic residues" evidence="7">
    <location>
        <begin position="425"/>
        <end position="437"/>
    </location>
</feature>
<dbReference type="Pfam" id="PF00012">
    <property type="entry name" value="HSP70"/>
    <property type="match status" value="2"/>
</dbReference>
<evidence type="ECO:0000256" key="3">
    <source>
        <dbReference type="ARBA" id="ARBA00022490"/>
    </source>
</evidence>
<dbReference type="InterPro" id="IPR013126">
    <property type="entry name" value="Hsp_70_fam"/>
</dbReference>
<dbReference type="PANTHER" id="PTHR45639">
    <property type="entry name" value="HSC70CB, ISOFORM G-RELATED"/>
    <property type="match status" value="1"/>
</dbReference>
<dbReference type="Gene3D" id="3.30.420.40">
    <property type="match status" value="2"/>
</dbReference>
<keyword evidence="4" id="KW-0597">Phosphoprotein</keyword>
<dbReference type="FunFam" id="3.30.420.40:FF:000767">
    <property type="entry name" value="Heat shock protein 70 (HSP70)-4, putative"/>
    <property type="match status" value="2"/>
</dbReference>
<keyword evidence="5" id="KW-0547">Nucleotide-binding</keyword>
<dbReference type="Gene3D" id="1.20.1270.10">
    <property type="match status" value="1"/>
</dbReference>
<reference evidence="8" key="2">
    <citation type="submission" date="2025-09" db="UniProtKB">
        <authorList>
            <consortium name="Ensembl"/>
        </authorList>
    </citation>
    <scope>IDENTIFICATION</scope>
</reference>
<dbReference type="Proteomes" id="UP000472262">
    <property type="component" value="Unassembled WGS sequence"/>
</dbReference>
<keyword evidence="3" id="KW-0963">Cytoplasm</keyword>
<dbReference type="GO" id="GO:0005634">
    <property type="term" value="C:nucleus"/>
    <property type="evidence" value="ECO:0007669"/>
    <property type="project" value="TreeGrafter"/>
</dbReference>
<dbReference type="PRINTS" id="PR00301">
    <property type="entry name" value="HEATSHOCK70"/>
</dbReference>
<dbReference type="FunFam" id="3.90.640.10:FF:000004">
    <property type="entry name" value="Heat shock 70 kDa protein 4"/>
    <property type="match status" value="1"/>
</dbReference>
<comment type="subcellular location">
    <subcellularLocation>
        <location evidence="1">Cytoplasm</location>
    </subcellularLocation>
</comment>
<keyword evidence="6" id="KW-0067">ATP-binding</keyword>
<dbReference type="Gene3D" id="3.90.640.10">
    <property type="entry name" value="Actin, Chain A, domain 4"/>
    <property type="match status" value="1"/>
</dbReference>
<name>A0A672MSB2_SINGR</name>
<evidence type="ECO:0000256" key="4">
    <source>
        <dbReference type="ARBA" id="ARBA00022553"/>
    </source>
</evidence>
<dbReference type="FunFam" id="1.20.1270.10:FF:000002">
    <property type="entry name" value="Heat shock 70 kDa protein 4"/>
    <property type="match status" value="1"/>
</dbReference>
<evidence type="ECO:0000256" key="7">
    <source>
        <dbReference type="SAM" id="MobiDB-lite"/>
    </source>
</evidence>
<evidence type="ECO:0000256" key="6">
    <source>
        <dbReference type="ARBA" id="ARBA00022840"/>
    </source>
</evidence>
<protein>
    <submittedName>
        <fullName evidence="8">Heat shock 70 kDa protein 4-like</fullName>
    </submittedName>
</protein>
<dbReference type="InterPro" id="IPR029048">
    <property type="entry name" value="HSP70_C_sf"/>
</dbReference>
<dbReference type="PANTHER" id="PTHR45639:SF8">
    <property type="entry name" value="HEAT SHOCK 70 KDA PROTEIN 4"/>
    <property type="match status" value="1"/>
</dbReference>
<dbReference type="FunFam" id="3.30.30.30:FF:000002">
    <property type="entry name" value="Heat shock 70 kDa protein 4"/>
    <property type="match status" value="1"/>
</dbReference>
<evidence type="ECO:0000256" key="5">
    <source>
        <dbReference type="ARBA" id="ARBA00022741"/>
    </source>
</evidence>
<keyword evidence="9" id="KW-1185">Reference proteome</keyword>
<dbReference type="SUPFAM" id="SSF100934">
    <property type="entry name" value="Heat shock protein 70kD (HSP70), C-terminal subdomain"/>
    <property type="match status" value="2"/>
</dbReference>
<reference evidence="8" key="1">
    <citation type="submission" date="2025-08" db="UniProtKB">
        <authorList>
            <consortium name="Ensembl"/>
        </authorList>
    </citation>
    <scope>IDENTIFICATION</scope>
</reference>
<dbReference type="SUPFAM" id="SSF53067">
    <property type="entry name" value="Actin-like ATPase domain"/>
    <property type="match status" value="2"/>
</dbReference>
<dbReference type="AlphaFoldDB" id="A0A672MSB2"/>
<dbReference type="GO" id="GO:0140662">
    <property type="term" value="F:ATP-dependent protein folding chaperone"/>
    <property type="evidence" value="ECO:0007669"/>
    <property type="project" value="InterPro"/>
</dbReference>
<evidence type="ECO:0000256" key="1">
    <source>
        <dbReference type="ARBA" id="ARBA00004496"/>
    </source>
</evidence>
<sequence length="685" mass="77268">MSVVGFDVGFLSCYVAVARAGGIETAANEYSDRSTPACVSFGPRNRSIGAAAKSQMVTNCKNTVQGFKRFHGRAFSDPFVQNLKSSLVYDLSQMPSGTTGIKVMYMEEEKVFSIEQITAMLLTKLKETAESALKKPVADCVISVPCFYTDAERRSVIDAAQIAGLNCLRLMNETTAVALAYGIYKQDLPTPEEKPRTVVFVDIGHSGYQVSVCAFNKGKLKILATAFDPEMGGKDFDERLVKHFCEEFAVKYKLDVKSKPRALVRLYQECEKLKKLMSANSSDLPLNIECFMNDIDVSGKLNRAQFEEMCADVLARVEPPLRSLLEQAHLKKDDIHAVEIVGGSSRMPAIKERINKFFGKEPSTTLNADEAVARGCALQCAILSPAFKVREFSTTDVVPFPISLKWNSAAEDGVRYKHVTFSRHTSAEEGKQEKKSDQPPQAKKAKVKTKVLELPIENNPQWQLANDMLNLFVESEGKMIVQDKLEKERNDAKNYVEEYVYEMRDKLHGIFEKFVNDSDRDVLSLKLEDTEVWLYEDGEDQPKQVYIDKLVDLKSLGQPIQDRYTEFEERPKAFDELGRQLQQYMKIVEAYKTKEEQYDHLEEAEVQKVDRMVNDVMIWMNSKMNQQSKQSLAVEPVVKTTEIQAKTRVSRSLFIIQQHGTDQSTVVGLGGMTVYIVTTVESVSR</sequence>
<feature type="region of interest" description="Disordered" evidence="7">
    <location>
        <begin position="423"/>
        <end position="445"/>
    </location>
</feature>
<dbReference type="PROSITE" id="PS01036">
    <property type="entry name" value="HSP70_3"/>
    <property type="match status" value="1"/>
</dbReference>
<dbReference type="GO" id="GO:0005829">
    <property type="term" value="C:cytosol"/>
    <property type="evidence" value="ECO:0007669"/>
    <property type="project" value="TreeGrafter"/>
</dbReference>
<evidence type="ECO:0000313" key="8">
    <source>
        <dbReference type="Ensembl" id="ENSSGRP00000040797.1"/>
    </source>
</evidence>
<dbReference type="InterPro" id="IPR043129">
    <property type="entry name" value="ATPase_NBD"/>
</dbReference>
<proteinExistence type="inferred from homology"/>